<feature type="transmembrane region" description="Helical" evidence="2">
    <location>
        <begin position="12"/>
        <end position="35"/>
    </location>
</feature>
<organism evidence="3 4">
    <name type="scientific">Cyclospora cayetanensis</name>
    <dbReference type="NCBI Taxonomy" id="88456"/>
    <lineage>
        <taxon>Eukaryota</taxon>
        <taxon>Sar</taxon>
        <taxon>Alveolata</taxon>
        <taxon>Apicomplexa</taxon>
        <taxon>Conoidasida</taxon>
        <taxon>Coccidia</taxon>
        <taxon>Eucoccidiorida</taxon>
        <taxon>Eimeriorina</taxon>
        <taxon>Eimeriidae</taxon>
        <taxon>Cyclospora</taxon>
    </lineage>
</organism>
<feature type="region of interest" description="Disordered" evidence="1">
    <location>
        <begin position="48"/>
        <end position="76"/>
    </location>
</feature>
<evidence type="ECO:0000313" key="4">
    <source>
        <dbReference type="RefSeq" id="XP_026192667.1"/>
    </source>
</evidence>
<keyword evidence="2" id="KW-1133">Transmembrane helix</keyword>
<keyword evidence="2" id="KW-0812">Transmembrane</keyword>
<keyword evidence="2" id="KW-0472">Membrane</keyword>
<proteinExistence type="predicted"/>
<sequence>NATAEPGREKWFMPFIILLAILLAAAIVALCVHCLNVRSLRKREAIKAQQAAPEIFHSSDTEAPTPRERRGIWEPA</sequence>
<name>A0A6P6RZ66_9EIME</name>
<keyword evidence="3" id="KW-1185">Reference proteome</keyword>
<gene>
    <name evidence="4" type="primary">LOC34618518</name>
</gene>
<evidence type="ECO:0000256" key="1">
    <source>
        <dbReference type="SAM" id="MobiDB-lite"/>
    </source>
</evidence>
<reference evidence="4" key="1">
    <citation type="submission" date="2025-08" db="UniProtKB">
        <authorList>
            <consortium name="RefSeq"/>
        </authorList>
    </citation>
    <scope>IDENTIFICATION</scope>
</reference>
<accession>A0A6P6RZ66</accession>
<evidence type="ECO:0000256" key="2">
    <source>
        <dbReference type="SAM" id="Phobius"/>
    </source>
</evidence>
<feature type="compositionally biased region" description="Basic and acidic residues" evidence="1">
    <location>
        <begin position="57"/>
        <end position="76"/>
    </location>
</feature>
<dbReference type="OrthoDB" id="354591at2759"/>
<feature type="non-terminal residue" evidence="4">
    <location>
        <position position="1"/>
    </location>
</feature>
<dbReference type="Proteomes" id="UP000515125">
    <property type="component" value="Unplaced"/>
</dbReference>
<dbReference type="GeneID" id="34618518"/>
<evidence type="ECO:0000313" key="3">
    <source>
        <dbReference type="Proteomes" id="UP000515125"/>
    </source>
</evidence>
<dbReference type="AlphaFoldDB" id="A0A6P6RZ66"/>
<protein>
    <submittedName>
        <fullName evidence="4">Uncharacterized protein LOC34618518</fullName>
    </submittedName>
</protein>
<dbReference type="RefSeq" id="XP_026192667.1">
    <property type="nucleotide sequence ID" value="XM_026336882.1"/>
</dbReference>